<dbReference type="InterPro" id="IPR000914">
    <property type="entry name" value="SBP_5_dom"/>
</dbReference>
<dbReference type="PIRSF" id="PIRSF002741">
    <property type="entry name" value="MppA"/>
    <property type="match status" value="1"/>
</dbReference>
<gene>
    <name evidence="2" type="ORF">EYF70_11875</name>
</gene>
<protein>
    <submittedName>
        <fullName evidence="2">ABC transporter substrate-binding protein</fullName>
    </submittedName>
</protein>
<proteinExistence type="predicted"/>
<accession>A0ABX5RS71</accession>
<dbReference type="PANTHER" id="PTHR30290">
    <property type="entry name" value="PERIPLASMIC BINDING COMPONENT OF ABC TRANSPORTER"/>
    <property type="match status" value="1"/>
</dbReference>
<organism evidence="2 3">
    <name type="scientific">Pseudoduganella albidiflava</name>
    <dbReference type="NCBI Taxonomy" id="321983"/>
    <lineage>
        <taxon>Bacteria</taxon>
        <taxon>Pseudomonadati</taxon>
        <taxon>Pseudomonadota</taxon>
        <taxon>Betaproteobacteria</taxon>
        <taxon>Burkholderiales</taxon>
        <taxon>Oxalobacteraceae</taxon>
        <taxon>Telluria group</taxon>
        <taxon>Pseudoduganella</taxon>
    </lineage>
</organism>
<dbReference type="Pfam" id="PF00496">
    <property type="entry name" value="SBP_bac_5"/>
    <property type="match status" value="1"/>
</dbReference>
<dbReference type="Gene3D" id="3.10.105.10">
    <property type="entry name" value="Dipeptide-binding Protein, Domain 3"/>
    <property type="match status" value="1"/>
</dbReference>
<keyword evidence="3" id="KW-1185">Reference proteome</keyword>
<name>A0ABX5RS71_9BURK</name>
<dbReference type="SUPFAM" id="SSF53850">
    <property type="entry name" value="Periplasmic binding protein-like II"/>
    <property type="match status" value="1"/>
</dbReference>
<dbReference type="EMBL" id="CP036401">
    <property type="protein sequence ID" value="QBI01470.1"/>
    <property type="molecule type" value="Genomic_DNA"/>
</dbReference>
<dbReference type="Proteomes" id="UP000292307">
    <property type="component" value="Chromosome"/>
</dbReference>
<dbReference type="Gene3D" id="3.40.190.10">
    <property type="entry name" value="Periplasmic binding protein-like II"/>
    <property type="match status" value="1"/>
</dbReference>
<dbReference type="InterPro" id="IPR030678">
    <property type="entry name" value="Peptide/Ni-bd"/>
</dbReference>
<evidence type="ECO:0000313" key="2">
    <source>
        <dbReference type="EMBL" id="QBI01470.1"/>
    </source>
</evidence>
<dbReference type="InterPro" id="IPR039424">
    <property type="entry name" value="SBP_5"/>
</dbReference>
<evidence type="ECO:0000313" key="3">
    <source>
        <dbReference type="Proteomes" id="UP000292307"/>
    </source>
</evidence>
<evidence type="ECO:0000259" key="1">
    <source>
        <dbReference type="Pfam" id="PF00496"/>
    </source>
</evidence>
<feature type="domain" description="Solute-binding protein family 5" evidence="1">
    <location>
        <begin position="122"/>
        <end position="495"/>
    </location>
</feature>
<reference evidence="2 3" key="1">
    <citation type="submission" date="2019-02" db="EMBL/GenBank/DDBJ databases">
        <title>Draft Genome Sequences of Six Type Strains of the Genus Massilia.</title>
        <authorList>
            <person name="Miess H."/>
            <person name="Frediansyhah A."/>
            <person name="Gross H."/>
        </authorList>
    </citation>
    <scope>NUCLEOTIDE SEQUENCE [LARGE SCALE GENOMIC DNA]</scope>
    <source>
        <strain evidence="2 3">DSM 17472</strain>
    </source>
</reference>
<sequence length="592" mass="64454">MDSWRSSNDATSLARVFAVPLHNHPTKGTCMRPRTTHLLAALILAFGAAGAAVAQAGPAVPTYPASDYIQQAPGRPGGVLVTSASYEAGSFDIHKLHAGNLLWQSRLVFDSLVYLDSAGAAMPWLAKSWTVSPDGRVVTFRLREDVTFSDGTRFDAEAVRINFERIKKLGTQSRIAAAYLSPYVEGVAVDTYTFEARLDAPYPAFLSFLAQTWLGFISPRQISGDPASIGERPVGTGPFVVTEYAPGKRAVLARRADYAWAPDYLRHAGPAYLDGIVIEAVPDDAARTASLQQGRHQLTFEAPLTDGQRLRADPGLVFYNRVRPGSPMRSLAFNTARFPFDDVRIRRAAAIAIDRERVTRELSAGEFIAKADYLGTNTPGYVDTYRHVLAYDPAGAAALLDQAGWTERDRDGIRSKGGRRLSAELLTTGDERTPPASVLAIQSGLKAVGIELRLKPVAGADLPAAVRAGAYDALTGGWWSAATPDVLFLLYHSSQTARQNTFGQDTGRIADPVLDDLLLRARRSRDANERDALYRQAQKLLTELVPVVPLHESHHLVAYSRQLKGVLFDTTHNTPILTGAWLAPAEEVAKER</sequence>